<comment type="caution">
    <text evidence="1">The sequence shown here is derived from an EMBL/GenBank/DDBJ whole genome shotgun (WGS) entry which is preliminary data.</text>
</comment>
<gene>
    <name evidence="1" type="ORF">ACFFFP_07860</name>
</gene>
<keyword evidence="2" id="KW-1185">Reference proteome</keyword>
<evidence type="ECO:0000313" key="2">
    <source>
        <dbReference type="Proteomes" id="UP001589830"/>
    </source>
</evidence>
<accession>A0ABV6Q1T7</accession>
<protein>
    <submittedName>
        <fullName evidence="1">Uncharacterized protein</fullName>
    </submittedName>
</protein>
<evidence type="ECO:0000313" key="1">
    <source>
        <dbReference type="EMBL" id="MFC0596075.1"/>
    </source>
</evidence>
<reference evidence="1 2" key="1">
    <citation type="submission" date="2024-09" db="EMBL/GenBank/DDBJ databases">
        <authorList>
            <person name="Sun Q."/>
            <person name="Mori K."/>
        </authorList>
    </citation>
    <scope>NUCLEOTIDE SEQUENCE [LARGE SCALE GENOMIC DNA]</scope>
    <source>
        <strain evidence="1 2">NCAIM B.02340</strain>
    </source>
</reference>
<organism evidence="1 2">
    <name type="scientific">Thermus composti</name>
    <dbReference type="NCBI Taxonomy" id="532059"/>
    <lineage>
        <taxon>Bacteria</taxon>
        <taxon>Thermotogati</taxon>
        <taxon>Deinococcota</taxon>
        <taxon>Deinococci</taxon>
        <taxon>Thermales</taxon>
        <taxon>Thermaceae</taxon>
        <taxon>Thermus</taxon>
    </lineage>
</organism>
<dbReference type="Proteomes" id="UP001589830">
    <property type="component" value="Unassembled WGS sequence"/>
</dbReference>
<dbReference type="RefSeq" id="WP_229906084.1">
    <property type="nucleotide sequence ID" value="NZ_BMPJ01000005.1"/>
</dbReference>
<sequence length="115" mass="12191">MDVIKAIRVEGQAVANVPLSQNLTVYGRLEDPAQNPSCQPLGNLVLCPMEAAGEALGTIAFQSQAETSFTLSGNVLVQGVRQGKLWFGLRIEGALPPGLSQIELKNLKGYITVGL</sequence>
<dbReference type="EMBL" id="JBHLTW010000034">
    <property type="protein sequence ID" value="MFC0596075.1"/>
    <property type="molecule type" value="Genomic_DNA"/>
</dbReference>
<proteinExistence type="predicted"/>
<name>A0ABV6Q1T7_9DEIN</name>